<protein>
    <recommendedName>
        <fullName evidence="1">Fatty acyl-CoA reductase</fullName>
        <ecNumber evidence="1">1.2.1.84</ecNumber>
    </recommendedName>
</protein>
<sequence length="198" mass="22994">MGQISEFYKGKNILVTGATGFCGKVLVEKLLRSCNVGKIFILVRHKKKASPQQRFNDYVKHRIFDGLRSTDPLFSQRIHLISGDITIDDLAMSETDMNILIKELHIIFHCAANVRFDDPIREAININVVGTWRMLQLAEKCEHLEVFSYMSTAFSQACYTELKEEYYPTKIDVFEIIKLTKELEPEYLELIEQRLQKN</sequence>
<evidence type="ECO:0000256" key="1">
    <source>
        <dbReference type="RuleBase" id="RU363097"/>
    </source>
</evidence>
<evidence type="ECO:0000259" key="2">
    <source>
        <dbReference type="Pfam" id="PF07993"/>
    </source>
</evidence>
<dbReference type="InterPro" id="IPR013120">
    <property type="entry name" value="FAR_NAD-bd"/>
</dbReference>
<accession>A0A1J1IXT5</accession>
<feature type="domain" description="Thioester reductase (TE)" evidence="2">
    <location>
        <begin position="15"/>
        <end position="171"/>
    </location>
</feature>
<organism evidence="3 4">
    <name type="scientific">Clunio marinus</name>
    <dbReference type="NCBI Taxonomy" id="568069"/>
    <lineage>
        <taxon>Eukaryota</taxon>
        <taxon>Metazoa</taxon>
        <taxon>Ecdysozoa</taxon>
        <taxon>Arthropoda</taxon>
        <taxon>Hexapoda</taxon>
        <taxon>Insecta</taxon>
        <taxon>Pterygota</taxon>
        <taxon>Neoptera</taxon>
        <taxon>Endopterygota</taxon>
        <taxon>Diptera</taxon>
        <taxon>Nematocera</taxon>
        <taxon>Chironomoidea</taxon>
        <taxon>Chironomidae</taxon>
        <taxon>Clunio</taxon>
    </lineage>
</organism>
<dbReference type="InterPro" id="IPR036291">
    <property type="entry name" value="NAD(P)-bd_dom_sf"/>
</dbReference>
<keyword evidence="1" id="KW-0560">Oxidoreductase</keyword>
<dbReference type="Proteomes" id="UP000183832">
    <property type="component" value="Unassembled WGS sequence"/>
</dbReference>
<dbReference type="Pfam" id="PF07993">
    <property type="entry name" value="NAD_binding_4"/>
    <property type="match status" value="1"/>
</dbReference>
<keyword evidence="1" id="KW-0443">Lipid metabolism</keyword>
<keyword evidence="1" id="KW-0444">Lipid biosynthesis</keyword>
<name>A0A1J1IXT5_9DIPT</name>
<dbReference type="STRING" id="568069.A0A1J1IXT5"/>
<evidence type="ECO:0000313" key="4">
    <source>
        <dbReference type="Proteomes" id="UP000183832"/>
    </source>
</evidence>
<comment type="catalytic activity">
    <reaction evidence="1">
        <text>a long-chain fatty acyl-CoA + 2 NADPH + 2 H(+) = a long-chain primary fatty alcohol + 2 NADP(+) + CoA</text>
        <dbReference type="Rhea" id="RHEA:52716"/>
        <dbReference type="ChEBI" id="CHEBI:15378"/>
        <dbReference type="ChEBI" id="CHEBI:57287"/>
        <dbReference type="ChEBI" id="CHEBI:57783"/>
        <dbReference type="ChEBI" id="CHEBI:58349"/>
        <dbReference type="ChEBI" id="CHEBI:77396"/>
        <dbReference type="ChEBI" id="CHEBI:83139"/>
        <dbReference type="EC" id="1.2.1.84"/>
    </reaction>
</comment>
<comment type="similarity">
    <text evidence="1">Belongs to the fatty acyl-CoA reductase family.</text>
</comment>
<dbReference type="EC" id="1.2.1.84" evidence="1"/>
<dbReference type="GO" id="GO:0035336">
    <property type="term" value="P:long-chain fatty-acyl-CoA metabolic process"/>
    <property type="evidence" value="ECO:0007669"/>
    <property type="project" value="TreeGrafter"/>
</dbReference>
<evidence type="ECO:0000313" key="3">
    <source>
        <dbReference type="EMBL" id="CRL04380.1"/>
    </source>
</evidence>
<dbReference type="Gene3D" id="3.40.50.720">
    <property type="entry name" value="NAD(P)-binding Rossmann-like Domain"/>
    <property type="match status" value="1"/>
</dbReference>
<gene>
    <name evidence="3" type="ORF">CLUMA_CG017471</name>
</gene>
<dbReference type="InterPro" id="IPR026055">
    <property type="entry name" value="FAR"/>
</dbReference>
<dbReference type="OrthoDB" id="429813at2759"/>
<dbReference type="GO" id="GO:0005777">
    <property type="term" value="C:peroxisome"/>
    <property type="evidence" value="ECO:0007669"/>
    <property type="project" value="TreeGrafter"/>
</dbReference>
<dbReference type="EMBL" id="CVRI01000063">
    <property type="protein sequence ID" value="CRL04380.1"/>
    <property type="molecule type" value="Genomic_DNA"/>
</dbReference>
<keyword evidence="4" id="KW-1185">Reference proteome</keyword>
<dbReference type="GO" id="GO:0102965">
    <property type="term" value="F:alcohol-forming long-chain fatty acyl-CoA reductase activity"/>
    <property type="evidence" value="ECO:0007669"/>
    <property type="project" value="UniProtKB-EC"/>
</dbReference>
<dbReference type="SUPFAM" id="SSF51735">
    <property type="entry name" value="NAD(P)-binding Rossmann-fold domains"/>
    <property type="match status" value="1"/>
</dbReference>
<dbReference type="PANTHER" id="PTHR11011">
    <property type="entry name" value="MALE STERILITY PROTEIN 2-RELATED"/>
    <property type="match status" value="1"/>
</dbReference>
<comment type="function">
    <text evidence="1">Catalyzes the reduction of fatty acyl-CoA to fatty alcohols.</text>
</comment>
<dbReference type="PANTHER" id="PTHR11011:SF116">
    <property type="entry name" value="FATTY ACYL-COA REDUCTASE CG5065-RELATED"/>
    <property type="match status" value="1"/>
</dbReference>
<keyword evidence="1" id="KW-0521">NADP</keyword>
<reference evidence="3 4" key="1">
    <citation type="submission" date="2015-04" db="EMBL/GenBank/DDBJ databases">
        <authorList>
            <person name="Syromyatnikov M.Y."/>
            <person name="Popov V.N."/>
        </authorList>
    </citation>
    <scope>NUCLEOTIDE SEQUENCE [LARGE SCALE GENOMIC DNA]</scope>
</reference>
<proteinExistence type="inferred from homology"/>
<dbReference type="GO" id="GO:0080019">
    <property type="term" value="F:alcohol-forming very long-chain fatty acyl-CoA reductase activity"/>
    <property type="evidence" value="ECO:0007669"/>
    <property type="project" value="InterPro"/>
</dbReference>
<dbReference type="AlphaFoldDB" id="A0A1J1IXT5"/>